<dbReference type="EnsemblPlants" id="KEH16676">
    <property type="protein sequence ID" value="KEH16676"/>
    <property type="gene ID" value="MTR_0117s0100"/>
</dbReference>
<dbReference type="HOGENOM" id="CLU_060832_0_0_1"/>
<reference evidence="2" key="3">
    <citation type="submission" date="2015-06" db="UniProtKB">
        <authorList>
            <consortium name="EnsemblPlants"/>
        </authorList>
    </citation>
    <scope>IDENTIFICATION</scope>
    <source>
        <strain evidence="2">cv. Jemalong A17</strain>
    </source>
</reference>
<reference evidence="1 3" key="1">
    <citation type="journal article" date="2011" name="Nature">
        <title>The Medicago genome provides insight into the evolution of rhizobial symbioses.</title>
        <authorList>
            <person name="Young N.D."/>
            <person name="Debelle F."/>
            <person name="Oldroyd G.E."/>
            <person name="Geurts R."/>
            <person name="Cannon S.B."/>
            <person name="Udvardi M.K."/>
            <person name="Benedito V.A."/>
            <person name="Mayer K.F."/>
            <person name="Gouzy J."/>
            <person name="Schoof H."/>
            <person name="Van de Peer Y."/>
            <person name="Proost S."/>
            <person name="Cook D.R."/>
            <person name="Meyers B.C."/>
            <person name="Spannagl M."/>
            <person name="Cheung F."/>
            <person name="De Mita S."/>
            <person name="Krishnakumar V."/>
            <person name="Gundlach H."/>
            <person name="Zhou S."/>
            <person name="Mudge J."/>
            <person name="Bharti A.K."/>
            <person name="Murray J.D."/>
            <person name="Naoumkina M.A."/>
            <person name="Rosen B."/>
            <person name="Silverstein K.A."/>
            <person name="Tang H."/>
            <person name="Rombauts S."/>
            <person name="Zhao P.X."/>
            <person name="Zhou P."/>
            <person name="Barbe V."/>
            <person name="Bardou P."/>
            <person name="Bechner M."/>
            <person name="Bellec A."/>
            <person name="Berger A."/>
            <person name="Berges H."/>
            <person name="Bidwell S."/>
            <person name="Bisseling T."/>
            <person name="Choisne N."/>
            <person name="Couloux A."/>
            <person name="Denny R."/>
            <person name="Deshpande S."/>
            <person name="Dai X."/>
            <person name="Doyle J.J."/>
            <person name="Dudez A.M."/>
            <person name="Farmer A.D."/>
            <person name="Fouteau S."/>
            <person name="Franken C."/>
            <person name="Gibelin C."/>
            <person name="Gish J."/>
            <person name="Goldstein S."/>
            <person name="Gonzalez A.J."/>
            <person name="Green P.J."/>
            <person name="Hallab A."/>
            <person name="Hartog M."/>
            <person name="Hua A."/>
            <person name="Humphray S.J."/>
            <person name="Jeong D.H."/>
            <person name="Jing Y."/>
            <person name="Jocker A."/>
            <person name="Kenton S.M."/>
            <person name="Kim D.J."/>
            <person name="Klee K."/>
            <person name="Lai H."/>
            <person name="Lang C."/>
            <person name="Lin S."/>
            <person name="Macmil S.L."/>
            <person name="Magdelenat G."/>
            <person name="Matthews L."/>
            <person name="McCorrison J."/>
            <person name="Monaghan E.L."/>
            <person name="Mun J.H."/>
            <person name="Najar F.Z."/>
            <person name="Nicholson C."/>
            <person name="Noirot C."/>
            <person name="O'Bleness M."/>
            <person name="Paule C.R."/>
            <person name="Poulain J."/>
            <person name="Prion F."/>
            <person name="Qin B."/>
            <person name="Qu C."/>
            <person name="Retzel E.F."/>
            <person name="Riddle C."/>
            <person name="Sallet E."/>
            <person name="Samain S."/>
            <person name="Samson N."/>
            <person name="Sanders I."/>
            <person name="Saurat O."/>
            <person name="Scarpelli C."/>
            <person name="Schiex T."/>
            <person name="Segurens B."/>
            <person name="Severin A.J."/>
            <person name="Sherrier D.J."/>
            <person name="Shi R."/>
            <person name="Sims S."/>
            <person name="Singer S.R."/>
            <person name="Sinharoy S."/>
            <person name="Sterck L."/>
            <person name="Viollet A."/>
            <person name="Wang B.B."/>
            <person name="Wang K."/>
            <person name="Wang M."/>
            <person name="Wang X."/>
            <person name="Warfsmann J."/>
            <person name="Weissenbach J."/>
            <person name="White D.D."/>
            <person name="White J.D."/>
            <person name="Wiley G.B."/>
            <person name="Wincker P."/>
            <person name="Xing Y."/>
            <person name="Yang L."/>
            <person name="Yao Z."/>
            <person name="Ying F."/>
            <person name="Zhai J."/>
            <person name="Zhou L."/>
            <person name="Zuber A."/>
            <person name="Denarie J."/>
            <person name="Dixon R.A."/>
            <person name="May G.D."/>
            <person name="Schwartz D.C."/>
            <person name="Rogers J."/>
            <person name="Quetier F."/>
            <person name="Town C.D."/>
            <person name="Roe B.A."/>
        </authorList>
    </citation>
    <scope>NUCLEOTIDE SEQUENCE [LARGE SCALE GENOMIC DNA]</scope>
    <source>
        <strain evidence="1">A17</strain>
        <strain evidence="2 3">cv. Jemalong A17</strain>
    </source>
</reference>
<reference evidence="1 3" key="2">
    <citation type="journal article" date="2014" name="BMC Genomics">
        <title>An improved genome release (version Mt4.0) for the model legume Medicago truncatula.</title>
        <authorList>
            <person name="Tang H."/>
            <person name="Krishnakumar V."/>
            <person name="Bidwell S."/>
            <person name="Rosen B."/>
            <person name="Chan A."/>
            <person name="Zhou S."/>
            <person name="Gentzbittel L."/>
            <person name="Childs K.L."/>
            <person name="Yandell M."/>
            <person name="Gundlach H."/>
            <person name="Mayer K.F."/>
            <person name="Schwartz D.C."/>
            <person name="Town C.D."/>
        </authorList>
    </citation>
    <scope>GENOME REANNOTATION</scope>
    <source>
        <strain evidence="1">A17</strain>
        <strain evidence="2 3">cv. Jemalong A17</strain>
    </source>
</reference>
<sequence length="260" mass="28775">MSQNKQLQELKNQTGLLNDSLSKLNTKVDSIATHTKILETQISQVATSSQTPRVFPGQTEANPKAHVNAISFGGSKLEETVAKVKNTKGESVKLLGEKDVIESEKLHDKNKAPSLLRFVKLNLEAQFNKFVNILKKICIKIPFAEVLSRMPQYNNFLKEIFSKKKAMEHNETIALTRESSAIIKKPPPKLRDLGSFFIPCVIGSETLDKALCDLGSSVSLLALSLFKKTGIGELKPTETTLKLVDRTTIQLVGYVEDIPV</sequence>
<proteinExistence type="predicted"/>
<dbReference type="InterPro" id="IPR021109">
    <property type="entry name" value="Peptidase_aspartic_dom_sf"/>
</dbReference>
<evidence type="ECO:0000313" key="1">
    <source>
        <dbReference type="EMBL" id="KEH16676.1"/>
    </source>
</evidence>
<organism evidence="1 3">
    <name type="scientific">Medicago truncatula</name>
    <name type="common">Barrel medic</name>
    <name type="synonym">Medicago tribuloides</name>
    <dbReference type="NCBI Taxonomy" id="3880"/>
    <lineage>
        <taxon>Eukaryota</taxon>
        <taxon>Viridiplantae</taxon>
        <taxon>Streptophyta</taxon>
        <taxon>Embryophyta</taxon>
        <taxon>Tracheophyta</taxon>
        <taxon>Spermatophyta</taxon>
        <taxon>Magnoliopsida</taxon>
        <taxon>eudicotyledons</taxon>
        <taxon>Gunneridae</taxon>
        <taxon>Pentapetalae</taxon>
        <taxon>rosids</taxon>
        <taxon>fabids</taxon>
        <taxon>Fabales</taxon>
        <taxon>Fabaceae</taxon>
        <taxon>Papilionoideae</taxon>
        <taxon>50 kb inversion clade</taxon>
        <taxon>NPAAA clade</taxon>
        <taxon>Hologalegina</taxon>
        <taxon>IRL clade</taxon>
        <taxon>Trifolieae</taxon>
        <taxon>Medicago</taxon>
    </lineage>
</organism>
<keyword evidence="3" id="KW-1185">Reference proteome</keyword>
<dbReference type="EMBL" id="KL402842">
    <property type="protein sequence ID" value="KEH16676.1"/>
    <property type="molecule type" value="Genomic_DNA"/>
</dbReference>
<dbReference type="Gene3D" id="2.40.70.10">
    <property type="entry name" value="Acid Proteases"/>
    <property type="match status" value="1"/>
</dbReference>
<dbReference type="Proteomes" id="UP000002051">
    <property type="component" value="Unassembled WGS sequence"/>
</dbReference>
<dbReference type="PANTHER" id="PTHR33067:SF31">
    <property type="entry name" value="RNA-DIRECTED DNA POLYMERASE"/>
    <property type="match status" value="1"/>
</dbReference>
<evidence type="ECO:0000313" key="3">
    <source>
        <dbReference type="Proteomes" id="UP000002051"/>
    </source>
</evidence>
<accession>A0A072THJ2</accession>
<evidence type="ECO:0000313" key="2">
    <source>
        <dbReference type="EnsemblPlants" id="KEH16676"/>
    </source>
</evidence>
<name>A0A072THJ2_MEDTR</name>
<dbReference type="AlphaFoldDB" id="A0A072THJ2"/>
<dbReference type="PANTHER" id="PTHR33067">
    <property type="entry name" value="RNA-DIRECTED DNA POLYMERASE-RELATED"/>
    <property type="match status" value="1"/>
</dbReference>
<protein>
    <submittedName>
        <fullName evidence="1">Retrotransposon gag protein, putative</fullName>
    </submittedName>
</protein>
<gene>
    <name evidence="1" type="ORF">MTR_0117s0100</name>
</gene>